<accession>A0A1H1XDQ9</accession>
<organism evidence="3 4">
    <name type="scientific">Microlunatus soli</name>
    <dbReference type="NCBI Taxonomy" id="630515"/>
    <lineage>
        <taxon>Bacteria</taxon>
        <taxon>Bacillati</taxon>
        <taxon>Actinomycetota</taxon>
        <taxon>Actinomycetes</taxon>
        <taxon>Propionibacteriales</taxon>
        <taxon>Propionibacteriaceae</taxon>
        <taxon>Microlunatus</taxon>
    </lineage>
</organism>
<comment type="similarity">
    <text evidence="1">Belongs to the asp23 family.</text>
</comment>
<evidence type="ECO:0000313" key="4">
    <source>
        <dbReference type="Proteomes" id="UP000199103"/>
    </source>
</evidence>
<gene>
    <name evidence="3" type="ORF">SAMN04489812_4041</name>
</gene>
<dbReference type="PANTHER" id="PTHR34297:SF3">
    <property type="entry name" value="ALKALINE SHOCK PROTEIN 23"/>
    <property type="match status" value="1"/>
</dbReference>
<dbReference type="InterPro" id="IPR005531">
    <property type="entry name" value="Asp23"/>
</dbReference>
<proteinExistence type="inferred from homology"/>
<keyword evidence="4" id="KW-1185">Reference proteome</keyword>
<protein>
    <submittedName>
        <fullName evidence="3">Uncharacterized conserved protein YloU, alkaline shock protein (Asp23) family</fullName>
    </submittedName>
</protein>
<dbReference type="PANTHER" id="PTHR34297">
    <property type="entry name" value="HYPOTHETICAL CYTOSOLIC PROTEIN-RELATED"/>
    <property type="match status" value="1"/>
</dbReference>
<dbReference type="AlphaFoldDB" id="A0A1H1XDQ9"/>
<feature type="region of interest" description="Disordered" evidence="2">
    <location>
        <begin position="1"/>
        <end position="28"/>
    </location>
</feature>
<reference evidence="3 4" key="1">
    <citation type="submission" date="2016-10" db="EMBL/GenBank/DDBJ databases">
        <authorList>
            <person name="de Groot N.N."/>
        </authorList>
    </citation>
    <scope>NUCLEOTIDE SEQUENCE [LARGE SCALE GENOMIC DNA]</scope>
    <source>
        <strain evidence="3 4">DSM 21800</strain>
    </source>
</reference>
<evidence type="ECO:0000256" key="1">
    <source>
        <dbReference type="ARBA" id="ARBA00005721"/>
    </source>
</evidence>
<evidence type="ECO:0000313" key="3">
    <source>
        <dbReference type="EMBL" id="SDT07417.1"/>
    </source>
</evidence>
<dbReference type="EMBL" id="LT629772">
    <property type="protein sequence ID" value="SDT07417.1"/>
    <property type="molecule type" value="Genomic_DNA"/>
</dbReference>
<name>A0A1H1XDQ9_9ACTN</name>
<dbReference type="Proteomes" id="UP000199103">
    <property type="component" value="Chromosome I"/>
</dbReference>
<sequence length="165" mass="17451">MTDSTASSLPKTSDEARREAPATTEPERKQLDALHTERGDTTIADTVVQKLAGIAAREVPGVFAMGNPVRRAFNALTERIPGSQTNVAGGVTVEKGERQTAVDVSVILEYGASVVDVSQGIRTNIIDSVERATGLEVIEVNVNVTDVHLPEDDDAPAAEQSSELA</sequence>
<dbReference type="RefSeq" id="WP_091532823.1">
    <property type="nucleotide sequence ID" value="NZ_LT629772.1"/>
</dbReference>
<dbReference type="OrthoDB" id="9808942at2"/>
<dbReference type="Pfam" id="PF03780">
    <property type="entry name" value="Asp23"/>
    <property type="match status" value="1"/>
</dbReference>
<dbReference type="STRING" id="630515.SAMN04489812_4041"/>
<feature type="compositionally biased region" description="Basic and acidic residues" evidence="2">
    <location>
        <begin position="12"/>
        <end position="28"/>
    </location>
</feature>
<feature type="compositionally biased region" description="Polar residues" evidence="2">
    <location>
        <begin position="1"/>
        <end position="11"/>
    </location>
</feature>
<evidence type="ECO:0000256" key="2">
    <source>
        <dbReference type="SAM" id="MobiDB-lite"/>
    </source>
</evidence>